<accession>A0A6J4SIZ1</accession>
<organism evidence="2">
    <name type="scientific">uncultured Solirubrobacteraceae bacterium</name>
    <dbReference type="NCBI Taxonomy" id="1162706"/>
    <lineage>
        <taxon>Bacteria</taxon>
        <taxon>Bacillati</taxon>
        <taxon>Actinomycetota</taxon>
        <taxon>Thermoleophilia</taxon>
        <taxon>Solirubrobacterales</taxon>
        <taxon>Solirubrobacteraceae</taxon>
        <taxon>environmental samples</taxon>
    </lineage>
</organism>
<name>A0A6J4SIZ1_9ACTN</name>
<feature type="non-terminal residue" evidence="2">
    <location>
        <position position="90"/>
    </location>
</feature>
<feature type="region of interest" description="Disordered" evidence="1">
    <location>
        <begin position="1"/>
        <end position="90"/>
    </location>
</feature>
<feature type="non-terminal residue" evidence="2">
    <location>
        <position position="1"/>
    </location>
</feature>
<protein>
    <submittedName>
        <fullName evidence="2">Uncharacterized protein</fullName>
    </submittedName>
</protein>
<sequence>DPRRRAIGAAGDRVRRAPHRMRRALAHAQPEAPGARGAPADPRRADRRPRGRGRRRARGDRARARVRLRARGPAPAAGPAPRGAPRAGGV</sequence>
<reference evidence="2" key="1">
    <citation type="submission" date="2020-02" db="EMBL/GenBank/DDBJ databases">
        <authorList>
            <person name="Meier V. D."/>
        </authorList>
    </citation>
    <scope>NUCLEOTIDE SEQUENCE</scope>
    <source>
        <strain evidence="2">AVDCRST_MAG30</strain>
    </source>
</reference>
<feature type="compositionally biased region" description="Basic residues" evidence="1">
    <location>
        <begin position="45"/>
        <end position="70"/>
    </location>
</feature>
<evidence type="ECO:0000256" key="1">
    <source>
        <dbReference type="SAM" id="MobiDB-lite"/>
    </source>
</evidence>
<feature type="compositionally biased region" description="Low complexity" evidence="1">
    <location>
        <begin position="71"/>
        <end position="90"/>
    </location>
</feature>
<proteinExistence type="predicted"/>
<feature type="compositionally biased region" description="Low complexity" evidence="1">
    <location>
        <begin position="26"/>
        <end position="40"/>
    </location>
</feature>
<evidence type="ECO:0000313" key="2">
    <source>
        <dbReference type="EMBL" id="CAA9500267.1"/>
    </source>
</evidence>
<feature type="compositionally biased region" description="Basic residues" evidence="1">
    <location>
        <begin position="16"/>
        <end position="25"/>
    </location>
</feature>
<dbReference type="AlphaFoldDB" id="A0A6J4SIZ1"/>
<gene>
    <name evidence="2" type="ORF">AVDCRST_MAG30-1867</name>
</gene>
<dbReference type="EMBL" id="CADCVS010000249">
    <property type="protein sequence ID" value="CAA9500267.1"/>
    <property type="molecule type" value="Genomic_DNA"/>
</dbReference>